<dbReference type="AlphaFoldDB" id="A0A7V8FHP8"/>
<organism evidence="2 3">
    <name type="scientific">Stenotrophomonas maltophilia</name>
    <name type="common">Pseudomonas maltophilia</name>
    <name type="synonym">Xanthomonas maltophilia</name>
    <dbReference type="NCBI Taxonomy" id="40324"/>
    <lineage>
        <taxon>Bacteria</taxon>
        <taxon>Pseudomonadati</taxon>
        <taxon>Pseudomonadota</taxon>
        <taxon>Gammaproteobacteria</taxon>
        <taxon>Lysobacterales</taxon>
        <taxon>Lysobacteraceae</taxon>
        <taxon>Stenotrophomonas</taxon>
        <taxon>Stenotrophomonas maltophilia group</taxon>
    </lineage>
</organism>
<dbReference type="InterPro" id="IPR041633">
    <property type="entry name" value="Polbeta"/>
</dbReference>
<evidence type="ECO:0000259" key="1">
    <source>
        <dbReference type="Pfam" id="PF18765"/>
    </source>
</evidence>
<name>A0A7V8FHP8_STEMA</name>
<evidence type="ECO:0000313" key="3">
    <source>
        <dbReference type="Proteomes" id="UP000487117"/>
    </source>
</evidence>
<dbReference type="CDD" id="cd05403">
    <property type="entry name" value="NT_KNTase_like"/>
    <property type="match status" value="1"/>
</dbReference>
<dbReference type="Pfam" id="PF18765">
    <property type="entry name" value="Polbeta"/>
    <property type="match status" value="1"/>
</dbReference>
<dbReference type="SUPFAM" id="SSF81301">
    <property type="entry name" value="Nucleotidyltransferase"/>
    <property type="match status" value="1"/>
</dbReference>
<dbReference type="Gene3D" id="3.30.460.10">
    <property type="entry name" value="Beta Polymerase, domain 2"/>
    <property type="match status" value="1"/>
</dbReference>
<accession>A0A7V8FHP8</accession>
<dbReference type="SUPFAM" id="SSF46785">
    <property type="entry name" value="Winged helix' DNA-binding domain"/>
    <property type="match status" value="1"/>
</dbReference>
<dbReference type="InterPro" id="IPR043519">
    <property type="entry name" value="NT_sf"/>
</dbReference>
<gene>
    <name evidence="2" type="ORF">GAK31_01539</name>
</gene>
<dbReference type="Gene3D" id="1.10.10.10">
    <property type="entry name" value="Winged helix-like DNA-binding domain superfamily/Winged helix DNA-binding domain"/>
    <property type="match status" value="1"/>
</dbReference>
<dbReference type="EMBL" id="WNDS01000002">
    <property type="protein sequence ID" value="KAF1016055.1"/>
    <property type="molecule type" value="Genomic_DNA"/>
</dbReference>
<sequence>MPNMGIHASNASSASPIGLANALFTQTQQRVLALLFGQDRRDFSISELISGSGAGSGAVQREVAKLVASGLVEQRRVGSQKRYRAFAGSPIHDELVALVHKTIGLAQPLREALQPLQDQIALAFVFGSVAKRTDSAHSDIDLMLVSDTLGYAELMAVLDPLEERLGRPVNPTLYSHDELNDRLRKGNAFLLRVLEQPKLWVIGGMDDLTAAESGRAG</sequence>
<reference evidence="3" key="1">
    <citation type="journal article" date="2020" name="MBio">
        <title>Horizontal gene transfer to a defensive symbiont with a reduced genome amongst a multipartite beetle microbiome.</title>
        <authorList>
            <person name="Waterworth S.C."/>
            <person name="Florez L.V."/>
            <person name="Rees E.R."/>
            <person name="Hertweck C."/>
            <person name="Kaltenpoth M."/>
            <person name="Kwan J.C."/>
        </authorList>
    </citation>
    <scope>NUCLEOTIDE SEQUENCE [LARGE SCALE GENOMIC DNA]</scope>
</reference>
<comment type="caution">
    <text evidence="2">The sequence shown here is derived from an EMBL/GenBank/DDBJ whole genome shotgun (WGS) entry which is preliminary data.</text>
</comment>
<feature type="domain" description="Polymerase beta nucleotidyltransferase" evidence="1">
    <location>
        <begin position="117"/>
        <end position="170"/>
    </location>
</feature>
<dbReference type="Proteomes" id="UP000487117">
    <property type="component" value="Unassembled WGS sequence"/>
</dbReference>
<dbReference type="InterPro" id="IPR036390">
    <property type="entry name" value="WH_DNA-bd_sf"/>
</dbReference>
<protein>
    <recommendedName>
        <fullName evidence="1">Polymerase beta nucleotidyltransferase domain-containing protein</fullName>
    </recommendedName>
</protein>
<dbReference type="InterPro" id="IPR036388">
    <property type="entry name" value="WH-like_DNA-bd_sf"/>
</dbReference>
<evidence type="ECO:0000313" key="2">
    <source>
        <dbReference type="EMBL" id="KAF1016055.1"/>
    </source>
</evidence>
<proteinExistence type="predicted"/>